<gene>
    <name evidence="2" type="ordered locus">Curi_c27480</name>
</gene>
<keyword evidence="1" id="KW-1133">Transmembrane helix</keyword>
<proteinExistence type="predicted"/>
<dbReference type="EMBL" id="CP003326">
    <property type="protein sequence ID" value="AFS79741.1"/>
    <property type="molecule type" value="Genomic_DNA"/>
</dbReference>
<protein>
    <submittedName>
        <fullName evidence="2">Uncharacterized protein</fullName>
    </submittedName>
</protein>
<dbReference type="HOGENOM" id="CLU_1821971_0_0_9"/>
<dbReference type="KEGG" id="cad:Curi_c27480"/>
<dbReference type="RefSeq" id="WP_014968875.1">
    <property type="nucleotide sequence ID" value="NC_018664.1"/>
</dbReference>
<keyword evidence="3" id="KW-1185">Reference proteome</keyword>
<evidence type="ECO:0000313" key="3">
    <source>
        <dbReference type="Proteomes" id="UP000006094"/>
    </source>
</evidence>
<organism evidence="2 3">
    <name type="scientific">Gottschalkia acidurici (strain ATCC 7906 / DSM 604 / BCRC 14475 / CIP 104303 / KCTC 5404 / NCIMB 10678 / 9a)</name>
    <name type="common">Clostridium acidurici</name>
    <dbReference type="NCBI Taxonomy" id="1128398"/>
    <lineage>
        <taxon>Bacteria</taxon>
        <taxon>Bacillati</taxon>
        <taxon>Bacillota</taxon>
        <taxon>Tissierellia</taxon>
        <taxon>Tissierellales</taxon>
        <taxon>Gottschalkiaceae</taxon>
        <taxon>Gottschalkia</taxon>
    </lineage>
</organism>
<accession>K0B5B8</accession>
<keyword evidence="1" id="KW-0472">Membrane</keyword>
<evidence type="ECO:0000256" key="1">
    <source>
        <dbReference type="SAM" id="Phobius"/>
    </source>
</evidence>
<dbReference type="STRING" id="1128398.Curi_c27480"/>
<keyword evidence="1" id="KW-0812">Transmembrane</keyword>
<reference evidence="2 3" key="1">
    <citation type="journal article" date="2012" name="PLoS ONE">
        <title>The purine-utilizing bacterium Clostridium acidurici 9a: a genome-guided metabolic reconsideration.</title>
        <authorList>
            <person name="Hartwich K."/>
            <person name="Poehlein A."/>
            <person name="Daniel R."/>
        </authorList>
    </citation>
    <scope>NUCLEOTIDE SEQUENCE [LARGE SCALE GENOMIC DNA]</scope>
    <source>
        <strain evidence="3">ATCC 7906 / DSM 604 / BCRC 14475 / CIP 104303 / KCTC 5404 / NCIMB 10678 / 9a</strain>
    </source>
</reference>
<name>K0B5B8_GOTA9</name>
<feature type="transmembrane region" description="Helical" evidence="1">
    <location>
        <begin position="29"/>
        <end position="51"/>
    </location>
</feature>
<feature type="transmembrane region" description="Helical" evidence="1">
    <location>
        <begin position="117"/>
        <end position="136"/>
    </location>
</feature>
<dbReference type="Proteomes" id="UP000006094">
    <property type="component" value="Chromosome"/>
</dbReference>
<evidence type="ECO:0000313" key="2">
    <source>
        <dbReference type="EMBL" id="AFS79741.1"/>
    </source>
</evidence>
<dbReference type="AlphaFoldDB" id="K0B5B8"/>
<sequence>MFFIFLSLLETFLILAVSSIVKINIGLEMIFYHFLSSIVVSFILIVIQVFLSLRFEKQVIGIGVSLFGAFLSFSFSRLPKFITRLIPWCLYTELSPSRMIGIDGVAHYYEKSGNLNIHLIYICIYLILFFILRNIYGKHNY</sequence>
<feature type="transmembrane region" description="Helical" evidence="1">
    <location>
        <begin position="58"/>
        <end position="75"/>
    </location>
</feature>